<keyword evidence="1" id="KW-1133">Transmembrane helix</keyword>
<protein>
    <submittedName>
        <fullName evidence="2">Uncharacterized protein</fullName>
    </submittedName>
</protein>
<dbReference type="AlphaFoldDB" id="A0A8J7JD58"/>
<accession>A0A8J7JD58</accession>
<keyword evidence="3" id="KW-1185">Reference proteome</keyword>
<gene>
    <name evidence="2" type="ORF">JFN93_11170</name>
</gene>
<keyword evidence="1" id="KW-0472">Membrane</keyword>
<sequence length="167" mass="18498">MLAGVRGTVVTAFLLLIVDAVLVNTVFMAGIVLLVGIPVLLVKLVLYRKERERRRLLLKRAAVWGAMVVLSIAALIGNDSLAVRRAEKVIAACEAFRGKTGAYPEKLSQLVPGYLPKIPLAKPFVTVGDKFQYHADPADHCLSYTTVPPYGRMCYHLEKRHWEALND</sequence>
<dbReference type="RefSeq" id="WP_199384159.1">
    <property type="nucleotide sequence ID" value="NZ_JAEMHM010000008.1"/>
</dbReference>
<dbReference type="EMBL" id="JAEMHM010000008">
    <property type="protein sequence ID" value="MBJ6725271.1"/>
    <property type="molecule type" value="Genomic_DNA"/>
</dbReference>
<evidence type="ECO:0000313" key="2">
    <source>
        <dbReference type="EMBL" id="MBJ6725271.1"/>
    </source>
</evidence>
<feature type="transmembrane region" description="Helical" evidence="1">
    <location>
        <begin position="57"/>
        <end position="76"/>
    </location>
</feature>
<organism evidence="2 3">
    <name type="scientific">Geomesophilobacter sediminis</name>
    <dbReference type="NCBI Taxonomy" id="2798584"/>
    <lineage>
        <taxon>Bacteria</taxon>
        <taxon>Pseudomonadati</taxon>
        <taxon>Thermodesulfobacteriota</taxon>
        <taxon>Desulfuromonadia</taxon>
        <taxon>Geobacterales</taxon>
        <taxon>Geobacteraceae</taxon>
        <taxon>Geomesophilobacter</taxon>
    </lineage>
</organism>
<comment type="caution">
    <text evidence="2">The sequence shown here is derived from an EMBL/GenBank/DDBJ whole genome shotgun (WGS) entry which is preliminary data.</text>
</comment>
<dbReference type="Proteomes" id="UP000636888">
    <property type="component" value="Unassembled WGS sequence"/>
</dbReference>
<keyword evidence="1" id="KW-0812">Transmembrane</keyword>
<name>A0A8J7JD58_9BACT</name>
<evidence type="ECO:0000313" key="3">
    <source>
        <dbReference type="Proteomes" id="UP000636888"/>
    </source>
</evidence>
<proteinExistence type="predicted"/>
<evidence type="ECO:0000256" key="1">
    <source>
        <dbReference type="SAM" id="Phobius"/>
    </source>
</evidence>
<feature type="transmembrane region" description="Helical" evidence="1">
    <location>
        <begin position="12"/>
        <end position="45"/>
    </location>
</feature>
<reference evidence="2" key="1">
    <citation type="submission" date="2020-12" db="EMBL/GenBank/DDBJ databases">
        <title>Geomonas sp. Red875, isolated from river sediment.</title>
        <authorList>
            <person name="Xu Z."/>
            <person name="Zhang Z."/>
            <person name="Masuda Y."/>
            <person name="Itoh H."/>
            <person name="Senoo K."/>
        </authorList>
    </citation>
    <scope>NUCLEOTIDE SEQUENCE</scope>
    <source>
        <strain evidence="2">Red875</strain>
    </source>
</reference>